<accession>A0ACC3BU31</accession>
<evidence type="ECO:0000313" key="1">
    <source>
        <dbReference type="EMBL" id="KAK1861465.1"/>
    </source>
</evidence>
<proteinExistence type="predicted"/>
<name>A0ACC3BU31_PYRYE</name>
<organism evidence="1 2">
    <name type="scientific">Pyropia yezoensis</name>
    <name type="common">Susabi-nori</name>
    <name type="synonym">Porphyra yezoensis</name>
    <dbReference type="NCBI Taxonomy" id="2788"/>
    <lineage>
        <taxon>Eukaryota</taxon>
        <taxon>Rhodophyta</taxon>
        <taxon>Bangiophyceae</taxon>
        <taxon>Bangiales</taxon>
        <taxon>Bangiaceae</taxon>
        <taxon>Pyropia</taxon>
    </lineage>
</organism>
<comment type="caution">
    <text evidence="1">The sequence shown here is derived from an EMBL/GenBank/DDBJ whole genome shotgun (WGS) entry which is preliminary data.</text>
</comment>
<protein>
    <submittedName>
        <fullName evidence="1">Uncharacterized protein</fullName>
    </submittedName>
</protein>
<dbReference type="EMBL" id="CM020618">
    <property type="protein sequence ID" value="KAK1861465.1"/>
    <property type="molecule type" value="Genomic_DNA"/>
</dbReference>
<reference evidence="1" key="1">
    <citation type="submission" date="2019-11" db="EMBL/GenBank/DDBJ databases">
        <title>Nori genome reveals adaptations in red seaweeds to the harsh intertidal environment.</title>
        <authorList>
            <person name="Wang D."/>
            <person name="Mao Y."/>
        </authorList>
    </citation>
    <scope>NUCLEOTIDE SEQUENCE</scope>
    <source>
        <tissue evidence="1">Gametophyte</tissue>
    </source>
</reference>
<evidence type="ECO:0000313" key="2">
    <source>
        <dbReference type="Proteomes" id="UP000798662"/>
    </source>
</evidence>
<gene>
    <name evidence="1" type="ORF">I4F81_004049</name>
</gene>
<sequence length="165" mass="16795">MAFLPIPAALVVALFLGGLHAGSLAFVSAVTARALGQLATAGEAAALRVFFRVWWPAGRDWMAPLGATSAAAYASLAAAASVGPTAGRVAPTRGAATAAGAAVAVGFTIVWTVAFMGEDIAPLRGRGAAADDRVAATAHRFCSRHHFRAVLSLGAYMAVLLVFCW</sequence>
<keyword evidence="2" id="KW-1185">Reference proteome</keyword>
<dbReference type="Proteomes" id="UP000798662">
    <property type="component" value="Chromosome 1"/>
</dbReference>